<organism evidence="1 2">
    <name type="scientific">Liparis tanakae</name>
    <name type="common">Tanaka's snailfish</name>
    <dbReference type="NCBI Taxonomy" id="230148"/>
    <lineage>
        <taxon>Eukaryota</taxon>
        <taxon>Metazoa</taxon>
        <taxon>Chordata</taxon>
        <taxon>Craniata</taxon>
        <taxon>Vertebrata</taxon>
        <taxon>Euteleostomi</taxon>
        <taxon>Actinopterygii</taxon>
        <taxon>Neopterygii</taxon>
        <taxon>Teleostei</taxon>
        <taxon>Neoteleostei</taxon>
        <taxon>Acanthomorphata</taxon>
        <taxon>Eupercaria</taxon>
        <taxon>Perciformes</taxon>
        <taxon>Cottioidei</taxon>
        <taxon>Cottales</taxon>
        <taxon>Liparidae</taxon>
        <taxon>Liparis</taxon>
    </lineage>
</organism>
<dbReference type="EMBL" id="SRLO01000179">
    <property type="protein sequence ID" value="TNN69133.1"/>
    <property type="molecule type" value="Genomic_DNA"/>
</dbReference>
<dbReference type="Proteomes" id="UP000314294">
    <property type="component" value="Unassembled WGS sequence"/>
</dbReference>
<reference evidence="1 2" key="1">
    <citation type="submission" date="2019-03" db="EMBL/GenBank/DDBJ databases">
        <title>First draft genome of Liparis tanakae, snailfish: a comprehensive survey of snailfish specific genes.</title>
        <authorList>
            <person name="Kim W."/>
            <person name="Song I."/>
            <person name="Jeong J.-H."/>
            <person name="Kim D."/>
            <person name="Kim S."/>
            <person name="Ryu S."/>
            <person name="Song J.Y."/>
            <person name="Lee S.K."/>
        </authorList>
    </citation>
    <scope>NUCLEOTIDE SEQUENCE [LARGE SCALE GENOMIC DNA]</scope>
    <source>
        <tissue evidence="1">Muscle</tissue>
    </source>
</reference>
<evidence type="ECO:0000313" key="2">
    <source>
        <dbReference type="Proteomes" id="UP000314294"/>
    </source>
</evidence>
<accession>A0A4Z2HVY9</accession>
<sequence length="197" mass="21566">MALGDFKGPSTRVPSLNKYPYGRASYSSEWETFVILRAPAFTISTQERKKVSLVCRQGGVSSSSSSSCSSSSLCWACFWEGGASKTSPESGQQDAVFSHVALYCSSIAPRPSAGGVGFLLAFRHNELSILIRSVIISMRLMQREMLIWEARGVRPLEFVFGGPVQEPMAFEAEPLLYTQDGSRFSTLDSGQDMKRPA</sequence>
<comment type="caution">
    <text evidence="1">The sequence shown here is derived from an EMBL/GenBank/DDBJ whole genome shotgun (WGS) entry which is preliminary data.</text>
</comment>
<keyword evidence="2" id="KW-1185">Reference proteome</keyword>
<evidence type="ECO:0000313" key="1">
    <source>
        <dbReference type="EMBL" id="TNN69133.1"/>
    </source>
</evidence>
<name>A0A4Z2HVY9_9TELE</name>
<gene>
    <name evidence="1" type="ORF">EYF80_020600</name>
</gene>
<protein>
    <submittedName>
        <fullName evidence="1">Uncharacterized protein</fullName>
    </submittedName>
</protein>
<dbReference type="AlphaFoldDB" id="A0A4Z2HVY9"/>
<proteinExistence type="predicted"/>